<proteinExistence type="predicted"/>
<dbReference type="InParanoid" id="A0A1C7MTB1"/>
<dbReference type="EMBL" id="LUGH01002543">
    <property type="protein sequence ID" value="OBZ80125.1"/>
    <property type="molecule type" value="Genomic_DNA"/>
</dbReference>
<evidence type="ECO:0008006" key="4">
    <source>
        <dbReference type="Google" id="ProtNLM"/>
    </source>
</evidence>
<dbReference type="Proteomes" id="UP000093000">
    <property type="component" value="Unassembled WGS sequence"/>
</dbReference>
<feature type="compositionally biased region" description="Polar residues" evidence="1">
    <location>
        <begin position="14"/>
        <end position="36"/>
    </location>
</feature>
<feature type="non-terminal residue" evidence="2">
    <location>
        <position position="187"/>
    </location>
</feature>
<sequence length="187" mass="21573">PTHSGNREHRCRRTQQTNDKSTIRSNYSKTNIQSHSEQLETTKRRRICSETESKTTNILEFQSGSKLSSDRRLSTVMEESGLVVLPHSFDHTALDTSTLVADLNEDEENSEAIHISAQSMDYDRMAVIRHKKQEEGLSRESIEYLTKANRESTNANYDLSWRKFVEWCERQTSPIDPTEYDTVTALN</sequence>
<protein>
    <recommendedName>
        <fullName evidence="4">Core-binding (CB) domain-containing protein</fullName>
    </recommendedName>
</protein>
<evidence type="ECO:0000313" key="2">
    <source>
        <dbReference type="EMBL" id="OBZ80125.1"/>
    </source>
</evidence>
<reference evidence="2 3" key="1">
    <citation type="submission" date="2016-03" db="EMBL/GenBank/DDBJ databases">
        <title>Choanephora cucurbitarum.</title>
        <authorList>
            <person name="Min B."/>
            <person name="Park H."/>
            <person name="Park J.-H."/>
            <person name="Shin H.-D."/>
            <person name="Choi I.-G."/>
        </authorList>
    </citation>
    <scope>NUCLEOTIDE SEQUENCE [LARGE SCALE GENOMIC DNA]</scope>
    <source>
        <strain evidence="2 3">KUS-F28377</strain>
    </source>
</reference>
<dbReference type="OrthoDB" id="2289843at2759"/>
<gene>
    <name evidence="2" type="ORF">A0J61_11826</name>
</gene>
<dbReference type="AlphaFoldDB" id="A0A1C7MTB1"/>
<dbReference type="SUPFAM" id="SSF47823">
    <property type="entry name" value="lambda integrase-like, N-terminal domain"/>
    <property type="match status" value="1"/>
</dbReference>
<evidence type="ECO:0000256" key="1">
    <source>
        <dbReference type="SAM" id="MobiDB-lite"/>
    </source>
</evidence>
<accession>A0A1C7MTB1</accession>
<evidence type="ECO:0000313" key="3">
    <source>
        <dbReference type="Proteomes" id="UP000093000"/>
    </source>
</evidence>
<comment type="caution">
    <text evidence="2">The sequence shown here is derived from an EMBL/GenBank/DDBJ whole genome shotgun (WGS) entry which is preliminary data.</text>
</comment>
<name>A0A1C7MTB1_9FUNG</name>
<organism evidence="2 3">
    <name type="scientific">Choanephora cucurbitarum</name>
    <dbReference type="NCBI Taxonomy" id="101091"/>
    <lineage>
        <taxon>Eukaryota</taxon>
        <taxon>Fungi</taxon>
        <taxon>Fungi incertae sedis</taxon>
        <taxon>Mucoromycota</taxon>
        <taxon>Mucoromycotina</taxon>
        <taxon>Mucoromycetes</taxon>
        <taxon>Mucorales</taxon>
        <taxon>Mucorineae</taxon>
        <taxon>Choanephoraceae</taxon>
        <taxon>Choanephoroideae</taxon>
        <taxon>Choanephora</taxon>
    </lineage>
</organism>
<keyword evidence="3" id="KW-1185">Reference proteome</keyword>
<feature type="non-terminal residue" evidence="2">
    <location>
        <position position="1"/>
    </location>
</feature>
<feature type="region of interest" description="Disordered" evidence="1">
    <location>
        <begin position="1"/>
        <end position="44"/>
    </location>
</feature>